<dbReference type="InterPro" id="IPR010982">
    <property type="entry name" value="Lambda_DNA-bd_dom_sf"/>
</dbReference>
<dbReference type="Pfam" id="PF19054">
    <property type="entry name" value="DUF5753"/>
    <property type="match status" value="1"/>
</dbReference>
<dbReference type="SMART" id="SM00530">
    <property type="entry name" value="HTH_XRE"/>
    <property type="match status" value="1"/>
</dbReference>
<dbReference type="InterPro" id="IPR001387">
    <property type="entry name" value="Cro/C1-type_HTH"/>
</dbReference>
<dbReference type="InterPro" id="IPR043917">
    <property type="entry name" value="DUF5753"/>
</dbReference>
<protein>
    <submittedName>
        <fullName evidence="2">Helix-turn-helix domain-containing protein</fullName>
    </submittedName>
</protein>
<evidence type="ECO:0000313" key="3">
    <source>
        <dbReference type="Proteomes" id="UP001206128"/>
    </source>
</evidence>
<comment type="caution">
    <text evidence="2">The sequence shown here is derived from an EMBL/GenBank/DDBJ whole genome shotgun (WGS) entry which is preliminary data.</text>
</comment>
<dbReference type="AlphaFoldDB" id="A0AAE3GH05"/>
<feature type="domain" description="HTH cro/C1-type" evidence="1">
    <location>
        <begin position="16"/>
        <end position="70"/>
    </location>
</feature>
<dbReference type="SUPFAM" id="SSF47413">
    <property type="entry name" value="lambda repressor-like DNA-binding domains"/>
    <property type="match status" value="1"/>
</dbReference>
<dbReference type="Proteomes" id="UP001206128">
    <property type="component" value="Unassembled WGS sequence"/>
</dbReference>
<sequence>MPGTPTRWKKRLGAYLEHLRTRAGRSTAEAGKLIGVAGPTISRYETGHVRPKRTSVEQLLKFYGATDDEAAEALALWDDAGTTTTRVRLPVDASNDLRSLVRAEREAELIRTLAPSIVPGLLQTEGYIRALNAAAHLFLHPAAKVDGYVTARLARQKILMSPAAPRLHVLMDEAAVRRVVGGPDVMREQLGHLLAMGARSNITIQVIPYAAGAYGTMSGPCLIINYPDPQDPPGVYLEYMAGGRWVENQVDLSRIISMFAEISAAALPSGASADLILDQLKQLEGHR</sequence>
<proteinExistence type="predicted"/>
<dbReference type="Pfam" id="PF13560">
    <property type="entry name" value="HTH_31"/>
    <property type="match status" value="1"/>
</dbReference>
<dbReference type="Gene3D" id="1.10.260.40">
    <property type="entry name" value="lambda repressor-like DNA-binding domains"/>
    <property type="match status" value="1"/>
</dbReference>
<organism evidence="2 3">
    <name type="scientific">Goodfellowiella coeruleoviolacea</name>
    <dbReference type="NCBI Taxonomy" id="334858"/>
    <lineage>
        <taxon>Bacteria</taxon>
        <taxon>Bacillati</taxon>
        <taxon>Actinomycetota</taxon>
        <taxon>Actinomycetes</taxon>
        <taxon>Pseudonocardiales</taxon>
        <taxon>Pseudonocardiaceae</taxon>
        <taxon>Goodfellowiella</taxon>
    </lineage>
</organism>
<reference evidence="2" key="1">
    <citation type="submission" date="2022-06" db="EMBL/GenBank/DDBJ databases">
        <title>Genomic Encyclopedia of Archaeal and Bacterial Type Strains, Phase II (KMG-II): from individual species to whole genera.</title>
        <authorList>
            <person name="Goeker M."/>
        </authorList>
    </citation>
    <scope>NUCLEOTIDE SEQUENCE</scope>
    <source>
        <strain evidence="2">DSM 43935</strain>
    </source>
</reference>
<dbReference type="CDD" id="cd00093">
    <property type="entry name" value="HTH_XRE"/>
    <property type="match status" value="1"/>
</dbReference>
<gene>
    <name evidence="2" type="ORF">LX83_002832</name>
</gene>
<name>A0AAE3GH05_9PSEU</name>
<evidence type="ECO:0000313" key="2">
    <source>
        <dbReference type="EMBL" id="MCP2165973.1"/>
    </source>
</evidence>
<keyword evidence="3" id="KW-1185">Reference proteome</keyword>
<dbReference type="PROSITE" id="PS50943">
    <property type="entry name" value="HTH_CROC1"/>
    <property type="match status" value="1"/>
</dbReference>
<accession>A0AAE3GH05</accession>
<dbReference type="RefSeq" id="WP_253771392.1">
    <property type="nucleotide sequence ID" value="NZ_JAMTCK010000006.1"/>
</dbReference>
<evidence type="ECO:0000259" key="1">
    <source>
        <dbReference type="PROSITE" id="PS50943"/>
    </source>
</evidence>
<dbReference type="GO" id="GO:0003677">
    <property type="term" value="F:DNA binding"/>
    <property type="evidence" value="ECO:0007669"/>
    <property type="project" value="InterPro"/>
</dbReference>
<dbReference type="EMBL" id="JAMTCK010000006">
    <property type="protein sequence ID" value="MCP2165973.1"/>
    <property type="molecule type" value="Genomic_DNA"/>
</dbReference>